<name>A0A1Y1WKD0_9FUNG</name>
<dbReference type="GO" id="GO:0045290">
    <property type="term" value="F:D-arabinose 1-dehydrogenase [NAD(P)+] activity"/>
    <property type="evidence" value="ECO:0007669"/>
    <property type="project" value="TreeGrafter"/>
</dbReference>
<organism evidence="2 3">
    <name type="scientific">Linderina pennispora</name>
    <dbReference type="NCBI Taxonomy" id="61395"/>
    <lineage>
        <taxon>Eukaryota</taxon>
        <taxon>Fungi</taxon>
        <taxon>Fungi incertae sedis</taxon>
        <taxon>Zoopagomycota</taxon>
        <taxon>Kickxellomycotina</taxon>
        <taxon>Kickxellomycetes</taxon>
        <taxon>Kickxellales</taxon>
        <taxon>Kickxellaceae</taxon>
        <taxon>Linderina</taxon>
    </lineage>
</organism>
<protein>
    <submittedName>
        <fullName evidence="2">Aldo/keto reductase</fullName>
    </submittedName>
</protein>
<evidence type="ECO:0000259" key="1">
    <source>
        <dbReference type="Pfam" id="PF00248"/>
    </source>
</evidence>
<proteinExistence type="predicted"/>
<dbReference type="PANTHER" id="PTHR42686">
    <property type="entry name" value="GH17980P-RELATED"/>
    <property type="match status" value="1"/>
</dbReference>
<dbReference type="RefSeq" id="XP_040747198.1">
    <property type="nucleotide sequence ID" value="XM_040886052.1"/>
</dbReference>
<dbReference type="STRING" id="61395.A0A1Y1WKD0"/>
<dbReference type="SUPFAM" id="SSF51430">
    <property type="entry name" value="NAD(P)-linked oxidoreductase"/>
    <property type="match status" value="1"/>
</dbReference>
<dbReference type="GO" id="GO:0005829">
    <property type="term" value="C:cytosol"/>
    <property type="evidence" value="ECO:0007669"/>
    <property type="project" value="TreeGrafter"/>
</dbReference>
<gene>
    <name evidence="2" type="ORF">DL89DRAFT_263987</name>
</gene>
<dbReference type="Gene3D" id="3.20.20.100">
    <property type="entry name" value="NADP-dependent oxidoreductase domain"/>
    <property type="match status" value="1"/>
</dbReference>
<dbReference type="GeneID" id="63802700"/>
<dbReference type="InterPro" id="IPR023210">
    <property type="entry name" value="NADP_OxRdtase_dom"/>
</dbReference>
<sequence>MPVGDRTSLESLSKVGLGCGVFSGAYGPASQENAIEAVRTAFSSGINLVDTSPYYNDSEIKLGKALLALRPEFPRSSYHICTKLGRYGYHTADFDYSRERVQASVSESMRRMHTDYLDIVLCHDVEFVSISEVVDQALPELFVLKAKGIVRNVGISGYPLPVLLEIAQIQQQRGNPLDVVLSYCNYNLHCQTLKEYVPRLRDAGVTTIIAASPLSMGLLTSGPTPEWHPAKDEVKSAVAECVALVDKTLVNKHGVTLAEMAEKFAFGFDGVDVHLVGARTKEEVMRALSAYESTQESKMSNGGKYRDEEVQAVYEQVKEILEPFSNYTWPSPPADA</sequence>
<feature type="domain" description="NADP-dependent oxidoreductase" evidence="1">
    <location>
        <begin position="14"/>
        <end position="293"/>
    </location>
</feature>
<dbReference type="InterPro" id="IPR020471">
    <property type="entry name" value="AKR"/>
</dbReference>
<dbReference type="OrthoDB" id="5286008at2759"/>
<dbReference type="InterPro" id="IPR036812">
    <property type="entry name" value="NAD(P)_OxRdtase_dom_sf"/>
</dbReference>
<dbReference type="Proteomes" id="UP000193922">
    <property type="component" value="Unassembled WGS sequence"/>
</dbReference>
<reference evidence="2 3" key="1">
    <citation type="submission" date="2016-07" db="EMBL/GenBank/DDBJ databases">
        <title>Pervasive Adenine N6-methylation of Active Genes in Fungi.</title>
        <authorList>
            <consortium name="DOE Joint Genome Institute"/>
            <person name="Mondo S.J."/>
            <person name="Dannebaum R.O."/>
            <person name="Kuo R.C."/>
            <person name="Labutti K."/>
            <person name="Haridas S."/>
            <person name="Kuo A."/>
            <person name="Salamov A."/>
            <person name="Ahrendt S.R."/>
            <person name="Lipzen A."/>
            <person name="Sullivan W."/>
            <person name="Andreopoulos W.B."/>
            <person name="Clum A."/>
            <person name="Lindquist E."/>
            <person name="Daum C."/>
            <person name="Ramamoorthy G.K."/>
            <person name="Gryganskyi A."/>
            <person name="Culley D."/>
            <person name="Magnuson J.K."/>
            <person name="James T.Y."/>
            <person name="O'Malley M.A."/>
            <person name="Stajich J.E."/>
            <person name="Spatafora J.W."/>
            <person name="Visel A."/>
            <person name="Grigoriev I.V."/>
        </authorList>
    </citation>
    <scope>NUCLEOTIDE SEQUENCE [LARGE SCALE GENOMIC DNA]</scope>
    <source>
        <strain evidence="2 3">ATCC 12442</strain>
    </source>
</reference>
<dbReference type="AlphaFoldDB" id="A0A1Y1WKD0"/>
<accession>A0A1Y1WKD0</accession>
<dbReference type="PANTHER" id="PTHR42686:SF1">
    <property type="entry name" value="GH17980P-RELATED"/>
    <property type="match status" value="1"/>
</dbReference>
<dbReference type="GO" id="GO:0070485">
    <property type="term" value="P:dehydro-D-arabinono-1,4-lactone biosynthetic process"/>
    <property type="evidence" value="ECO:0007669"/>
    <property type="project" value="TreeGrafter"/>
</dbReference>
<evidence type="ECO:0000313" key="2">
    <source>
        <dbReference type="EMBL" id="ORX73987.1"/>
    </source>
</evidence>
<evidence type="ECO:0000313" key="3">
    <source>
        <dbReference type="Proteomes" id="UP000193922"/>
    </source>
</evidence>
<comment type="caution">
    <text evidence="2">The sequence shown here is derived from an EMBL/GenBank/DDBJ whole genome shotgun (WGS) entry which is preliminary data.</text>
</comment>
<keyword evidence="3" id="KW-1185">Reference proteome</keyword>
<dbReference type="Pfam" id="PF00248">
    <property type="entry name" value="Aldo_ket_red"/>
    <property type="match status" value="1"/>
</dbReference>
<dbReference type="EMBL" id="MCFD01000001">
    <property type="protein sequence ID" value="ORX73987.1"/>
    <property type="molecule type" value="Genomic_DNA"/>
</dbReference>